<dbReference type="EMBL" id="JAXIVU010000008">
    <property type="protein sequence ID" value="MDY7219434.1"/>
    <property type="molecule type" value="Genomic_DNA"/>
</dbReference>
<dbReference type="InterPro" id="IPR013651">
    <property type="entry name" value="ATP-grasp_RimK-type"/>
</dbReference>
<reference evidence="2 3" key="1">
    <citation type="submission" date="2023-12" db="EMBL/GenBank/DDBJ databases">
        <title>Denitrificimonas halotolerans sp. nov.,a novel species isolated from landfill leachate.</title>
        <authorList>
            <person name="Wang S."/>
        </authorList>
    </citation>
    <scope>NUCLEOTIDE SEQUENCE [LARGE SCALE GENOMIC DNA]</scope>
    <source>
        <strain evidence="2 3">JX-1</strain>
    </source>
</reference>
<dbReference type="InterPro" id="IPR013815">
    <property type="entry name" value="ATP_grasp_subdomain_1"/>
</dbReference>
<evidence type="ECO:0000313" key="3">
    <source>
        <dbReference type="Proteomes" id="UP001294570"/>
    </source>
</evidence>
<evidence type="ECO:0000313" key="2">
    <source>
        <dbReference type="EMBL" id="MDY7219434.1"/>
    </source>
</evidence>
<dbReference type="Pfam" id="PF08443">
    <property type="entry name" value="RimK"/>
    <property type="match status" value="1"/>
</dbReference>
<dbReference type="Gene3D" id="3.30.1490.20">
    <property type="entry name" value="ATP-grasp fold, A domain"/>
    <property type="match status" value="1"/>
</dbReference>
<proteinExistence type="predicted"/>
<comment type="caution">
    <text evidence="2">The sequence shown here is derived from an EMBL/GenBank/DDBJ whole genome shotgun (WGS) entry which is preliminary data.</text>
</comment>
<organism evidence="2 3">
    <name type="scientific">Denitrificimonas halotolerans</name>
    <dbReference type="NCBI Taxonomy" id="3098930"/>
    <lineage>
        <taxon>Bacteria</taxon>
        <taxon>Pseudomonadati</taxon>
        <taxon>Pseudomonadota</taxon>
        <taxon>Gammaproteobacteria</taxon>
        <taxon>Pseudomonadales</taxon>
        <taxon>Pseudomonadaceae</taxon>
        <taxon>Denitrificimonas</taxon>
    </lineage>
</organism>
<evidence type="ECO:0000259" key="1">
    <source>
        <dbReference type="Pfam" id="PF08443"/>
    </source>
</evidence>
<dbReference type="PANTHER" id="PTHR21621:SF0">
    <property type="entry name" value="BETA-CITRYLGLUTAMATE SYNTHASE B-RELATED"/>
    <property type="match status" value="1"/>
</dbReference>
<dbReference type="RefSeq" id="WP_321553525.1">
    <property type="nucleotide sequence ID" value="NZ_JAXIVU010000008.1"/>
</dbReference>
<dbReference type="Gene3D" id="3.30.470.20">
    <property type="entry name" value="ATP-grasp fold, B domain"/>
    <property type="match status" value="1"/>
</dbReference>
<dbReference type="Proteomes" id="UP001294570">
    <property type="component" value="Unassembled WGS sequence"/>
</dbReference>
<gene>
    <name evidence="2" type="ORF">TOI97_07620</name>
</gene>
<accession>A0ABU5GRG1</accession>
<keyword evidence="3" id="KW-1185">Reference proteome</keyword>
<dbReference type="SUPFAM" id="SSF56059">
    <property type="entry name" value="Glutathione synthetase ATP-binding domain-like"/>
    <property type="match status" value="1"/>
</dbReference>
<dbReference type="PANTHER" id="PTHR21621">
    <property type="entry name" value="RIBOSOMAL PROTEIN S6 MODIFICATION PROTEIN"/>
    <property type="match status" value="1"/>
</dbReference>
<feature type="domain" description="ATP-grasp fold RimK-type" evidence="1">
    <location>
        <begin position="209"/>
        <end position="304"/>
    </location>
</feature>
<protein>
    <recommendedName>
        <fullName evidence="1">ATP-grasp fold RimK-type domain-containing protein</fullName>
    </recommendedName>
</protein>
<sequence>MNVAIHNGNGWNKNWVQYLEEQGIPYVLVDCYASDIISTLKAHEVTHLMWHFTHNSATDIFMARNILFSAQVSGIKVFPDINASWHFDDKVSQKYLLESIDAPLVPSHVFYSEDAALEWAKTTTYPKVAKLRRGAGSYNVRLIKSQSEARRYIKRMFSEGVDPSPGYLADVKTKLKVAGSFSGIMQRLKKAPGFFKMVYHGRKGFPKEKNYVYFQDFIPNNSCDYRIIVVNSKAYGVKRMVRKGDFRASGGGMFDFGEIDPKIIQIAQDTAKRLNMLSVAFDFVLDGDAPLIVEISYGFGTNGSGKFNMYWDKNNKKIIGRVNAPYEIISGFLDSGVRQLRSVKGGSYD</sequence>
<name>A0ABU5GRG1_9GAMM</name>